<organism evidence="3 4">
    <name type="scientific">Nocardioides lianchengensis</name>
    <dbReference type="NCBI Taxonomy" id="1045774"/>
    <lineage>
        <taxon>Bacteria</taxon>
        <taxon>Bacillati</taxon>
        <taxon>Actinomycetota</taxon>
        <taxon>Actinomycetes</taxon>
        <taxon>Propionibacteriales</taxon>
        <taxon>Nocardioidaceae</taxon>
        <taxon>Nocardioides</taxon>
    </lineage>
</organism>
<dbReference type="RefSeq" id="WP_090851278.1">
    <property type="nucleotide sequence ID" value="NZ_FMZM01000002.1"/>
</dbReference>
<reference evidence="3 4" key="1">
    <citation type="submission" date="2016-10" db="EMBL/GenBank/DDBJ databases">
        <authorList>
            <person name="de Groot N.N."/>
        </authorList>
    </citation>
    <scope>NUCLEOTIDE SEQUENCE [LARGE SCALE GENOMIC DNA]</scope>
    <source>
        <strain evidence="3 4">CGMCC 4.6858</strain>
    </source>
</reference>
<evidence type="ECO:0008006" key="5">
    <source>
        <dbReference type="Google" id="ProtNLM"/>
    </source>
</evidence>
<dbReference type="Proteomes" id="UP000199034">
    <property type="component" value="Unassembled WGS sequence"/>
</dbReference>
<feature type="signal peptide" evidence="2">
    <location>
        <begin position="1"/>
        <end position="30"/>
    </location>
</feature>
<evidence type="ECO:0000256" key="1">
    <source>
        <dbReference type="SAM" id="MobiDB-lite"/>
    </source>
</evidence>
<dbReference type="EMBL" id="FMZM01000002">
    <property type="protein sequence ID" value="SDC39977.1"/>
    <property type="molecule type" value="Genomic_DNA"/>
</dbReference>
<evidence type="ECO:0000313" key="4">
    <source>
        <dbReference type="Proteomes" id="UP000199034"/>
    </source>
</evidence>
<evidence type="ECO:0000313" key="3">
    <source>
        <dbReference type="EMBL" id="SDC39977.1"/>
    </source>
</evidence>
<evidence type="ECO:0000256" key="2">
    <source>
        <dbReference type="SAM" id="SignalP"/>
    </source>
</evidence>
<gene>
    <name evidence="3" type="ORF">SAMN05421872_102170</name>
</gene>
<feature type="region of interest" description="Disordered" evidence="1">
    <location>
        <begin position="65"/>
        <end position="87"/>
    </location>
</feature>
<name>A0A1G6LAA8_9ACTN</name>
<keyword evidence="4" id="KW-1185">Reference proteome</keyword>
<dbReference type="AlphaFoldDB" id="A0A1G6LAA8"/>
<feature type="compositionally biased region" description="Low complexity" evidence="1">
    <location>
        <begin position="68"/>
        <end position="81"/>
    </location>
</feature>
<accession>A0A1G6LAA8</accession>
<sequence>MTVRTRPRRLPAVVALSVAALLLTSGGAVAGTLITGAQIKDGTVTTKDVKDRSLRTADLSRATVQQLRTPGARGPAGAPGTPGTPGAPGLVRGYGRVAPNGTVSQASPGTSVARAAEGVYCVSVAGVDGATTVAVVSPDYALSSTGTGANNTQSFIEYVGESALCPATAIAVRTFVRSYVTSSGDLISTSLTLEDQPFTFLVP</sequence>
<feature type="chain" id="PRO_5044292351" description="Collagen triple helix repeat-containing protein" evidence="2">
    <location>
        <begin position="31"/>
        <end position="203"/>
    </location>
</feature>
<proteinExistence type="predicted"/>
<keyword evidence="2" id="KW-0732">Signal</keyword>
<protein>
    <recommendedName>
        <fullName evidence="5">Collagen triple helix repeat-containing protein</fullName>
    </recommendedName>
</protein>